<proteinExistence type="predicted"/>
<feature type="region of interest" description="Disordered" evidence="2">
    <location>
        <begin position="356"/>
        <end position="405"/>
    </location>
</feature>
<name>A0A422P2S9_9TRYP</name>
<dbReference type="Proteomes" id="UP000284403">
    <property type="component" value="Unassembled WGS sequence"/>
</dbReference>
<evidence type="ECO:0000313" key="4">
    <source>
        <dbReference type="Proteomes" id="UP000284403"/>
    </source>
</evidence>
<sequence>MSEQREDATLEAATMPLTAQCVRAVRHFHTHILFLEDAFFSADQQKQEAFDVAHAFLAPVDASRYLAPEQMEGAEQRLQRLLRSFEAACQDDLAALREEGDALKQRMAHTIAVAEEKWGAAERRRQEEFVEMSVACQKEVAAMNAELRLGVLSCLQEGRMSAVLEEALTAKVDELRVLQGQLEEMTASRMNAFTEHQQLLQEERERHRERFLALQEETTRTVHELTLDLERQQHQHLREIRELRRQHIAQVKDLERQLHGEREAHASEVQRHTEAMDQSRAALRELGEAEQRLAQELREQQLQAAEWRRRYTERDTQAKLERVEQQAIADELRVEEAQAFRKQLVDTVRRRAASPFDLAKSTGTPLPGRSVPHSFSVAGGSKMQARESTGATEGSLSSSSSPHGRRTVLLSAVSSEGPVNPYATLTLHKPTPSYVRLMNLCEQVKKHVA</sequence>
<dbReference type="EMBL" id="MKKU01000449">
    <property type="protein sequence ID" value="RNF11975.1"/>
    <property type="molecule type" value="Genomic_DNA"/>
</dbReference>
<feature type="coiled-coil region" evidence="1">
    <location>
        <begin position="190"/>
        <end position="310"/>
    </location>
</feature>
<comment type="caution">
    <text evidence="3">The sequence shown here is derived from an EMBL/GenBank/DDBJ whole genome shotgun (WGS) entry which is preliminary data.</text>
</comment>
<accession>A0A422P2S9</accession>
<dbReference type="AlphaFoldDB" id="A0A422P2S9"/>
<dbReference type="RefSeq" id="XP_029226466.1">
    <property type="nucleotide sequence ID" value="XM_029373420.1"/>
</dbReference>
<organism evidence="3 4">
    <name type="scientific">Trypanosoma conorhini</name>
    <dbReference type="NCBI Taxonomy" id="83891"/>
    <lineage>
        <taxon>Eukaryota</taxon>
        <taxon>Discoba</taxon>
        <taxon>Euglenozoa</taxon>
        <taxon>Kinetoplastea</taxon>
        <taxon>Metakinetoplastina</taxon>
        <taxon>Trypanosomatida</taxon>
        <taxon>Trypanosomatidae</taxon>
        <taxon>Trypanosoma</taxon>
    </lineage>
</organism>
<dbReference type="OrthoDB" id="242710at2759"/>
<evidence type="ECO:0000256" key="1">
    <source>
        <dbReference type="SAM" id="Coils"/>
    </source>
</evidence>
<protein>
    <submittedName>
        <fullName evidence="3">Uncharacterized protein</fullName>
    </submittedName>
</protein>
<evidence type="ECO:0000256" key="2">
    <source>
        <dbReference type="SAM" id="MobiDB-lite"/>
    </source>
</evidence>
<keyword evidence="1" id="KW-0175">Coiled coil</keyword>
<evidence type="ECO:0000313" key="3">
    <source>
        <dbReference type="EMBL" id="RNF11975.1"/>
    </source>
</evidence>
<reference evidence="3 4" key="1">
    <citation type="journal article" date="2018" name="BMC Genomics">
        <title>Genomic comparison of Trypanosoma conorhini and Trypanosoma rangeli to Trypanosoma cruzi strains of high and low virulence.</title>
        <authorList>
            <person name="Bradwell K.R."/>
            <person name="Koparde V.N."/>
            <person name="Matveyev A.V."/>
            <person name="Serrano M.G."/>
            <person name="Alves J.M."/>
            <person name="Parikh H."/>
            <person name="Huang B."/>
            <person name="Lee V."/>
            <person name="Espinosa-Alvarez O."/>
            <person name="Ortiz P.A."/>
            <person name="Costa-Martins A.G."/>
            <person name="Teixeira M.M."/>
            <person name="Buck G.A."/>
        </authorList>
    </citation>
    <scope>NUCLEOTIDE SEQUENCE [LARGE SCALE GENOMIC DNA]</scope>
    <source>
        <strain evidence="3 4">025E</strain>
    </source>
</reference>
<keyword evidence="4" id="KW-1185">Reference proteome</keyword>
<gene>
    <name evidence="3" type="ORF">Tco025E_06545</name>
</gene>
<dbReference type="GeneID" id="40320156"/>